<dbReference type="InterPro" id="IPR058285">
    <property type="entry name" value="DUF7979"/>
</dbReference>
<gene>
    <name evidence="3" type="ORF">ACFOZ7_04555</name>
</gene>
<evidence type="ECO:0000259" key="2">
    <source>
        <dbReference type="Pfam" id="PF25934"/>
    </source>
</evidence>
<keyword evidence="1" id="KW-1133">Transmembrane helix</keyword>
<reference evidence="3 4" key="1">
    <citation type="journal article" date="2014" name="Int. J. Syst. Evol. Microbiol.">
        <title>Complete genome sequence of Corynebacterium casei LMG S-19264T (=DSM 44701T), isolated from a smear-ripened cheese.</title>
        <authorList>
            <consortium name="US DOE Joint Genome Institute (JGI-PGF)"/>
            <person name="Walter F."/>
            <person name="Albersmeier A."/>
            <person name="Kalinowski J."/>
            <person name="Ruckert C."/>
        </authorList>
    </citation>
    <scope>NUCLEOTIDE SEQUENCE [LARGE SCALE GENOMIC DNA]</scope>
    <source>
        <strain evidence="3 4">IBRC-M 10912</strain>
    </source>
</reference>
<name>A0ABD5NW25_9EURY</name>
<comment type="caution">
    <text evidence="3">The sequence shown here is derived from an EMBL/GenBank/DDBJ whole genome shotgun (WGS) entry which is preliminary data.</text>
</comment>
<feature type="transmembrane region" description="Helical" evidence="1">
    <location>
        <begin position="141"/>
        <end position="163"/>
    </location>
</feature>
<evidence type="ECO:0000313" key="4">
    <source>
        <dbReference type="Proteomes" id="UP001595821"/>
    </source>
</evidence>
<dbReference type="AlphaFoldDB" id="A0ABD5NW25"/>
<keyword evidence="1" id="KW-0812">Transmembrane</keyword>
<organism evidence="3 4">
    <name type="scientific">Natribaculum luteum</name>
    <dbReference type="NCBI Taxonomy" id="1586232"/>
    <lineage>
        <taxon>Archaea</taxon>
        <taxon>Methanobacteriati</taxon>
        <taxon>Methanobacteriota</taxon>
        <taxon>Stenosarchaea group</taxon>
        <taxon>Halobacteria</taxon>
        <taxon>Halobacteriales</taxon>
        <taxon>Natrialbaceae</taxon>
        <taxon>Natribaculum</taxon>
    </lineage>
</organism>
<sequence length="180" mass="19444">MSRTDADATSDEESRIVVYAVPFVGVLLIAAGIPSAILGGYVVVQDSLGLCSDPDVTVTPLEDEEADTPRETVERLPYDRLSPAEQAAVREAIDGPTDDATVEGGLENRDTLREGVIVDVDGRSYYVTIASLNSCLEAEPLLFPIGVVAILLGIVGVLTPPIYRRMAGFEERMKRRPPRE</sequence>
<dbReference type="Proteomes" id="UP001595821">
    <property type="component" value="Unassembled WGS sequence"/>
</dbReference>
<dbReference type="Pfam" id="PF25934">
    <property type="entry name" value="DUF7979"/>
    <property type="match status" value="1"/>
</dbReference>
<keyword evidence="1" id="KW-0472">Membrane</keyword>
<dbReference type="RefSeq" id="WP_246967651.1">
    <property type="nucleotide sequence ID" value="NZ_CP095397.1"/>
</dbReference>
<dbReference type="GeneID" id="71854959"/>
<feature type="domain" description="DUF7979" evidence="2">
    <location>
        <begin position="54"/>
        <end position="128"/>
    </location>
</feature>
<proteinExistence type="predicted"/>
<accession>A0ABD5NW25</accession>
<dbReference type="EMBL" id="JBHSDJ010000013">
    <property type="protein sequence ID" value="MFC4246266.1"/>
    <property type="molecule type" value="Genomic_DNA"/>
</dbReference>
<feature type="transmembrane region" description="Helical" evidence="1">
    <location>
        <begin position="16"/>
        <end position="44"/>
    </location>
</feature>
<evidence type="ECO:0000313" key="3">
    <source>
        <dbReference type="EMBL" id="MFC4246266.1"/>
    </source>
</evidence>
<evidence type="ECO:0000256" key="1">
    <source>
        <dbReference type="SAM" id="Phobius"/>
    </source>
</evidence>
<protein>
    <recommendedName>
        <fullName evidence="2">DUF7979 domain-containing protein</fullName>
    </recommendedName>
</protein>